<dbReference type="FunFam" id="3.40.50.300:FF:002141">
    <property type="entry name" value="Dynein heavy chain"/>
    <property type="match status" value="1"/>
</dbReference>
<dbReference type="GO" id="GO:0005930">
    <property type="term" value="C:axoneme"/>
    <property type="evidence" value="ECO:0007669"/>
    <property type="project" value="UniProtKB-SubCell"/>
</dbReference>
<dbReference type="GO" id="GO:0007018">
    <property type="term" value="P:microtubule-based movement"/>
    <property type="evidence" value="ECO:0007669"/>
    <property type="project" value="InterPro"/>
</dbReference>
<evidence type="ECO:0000256" key="7">
    <source>
        <dbReference type="ARBA" id="ARBA00023054"/>
    </source>
</evidence>
<keyword evidence="8" id="KW-0969">Cilium</keyword>
<dbReference type="SUPFAM" id="SSF52540">
    <property type="entry name" value="P-loop containing nucleoside triphosphate hydrolases"/>
    <property type="match status" value="1"/>
</dbReference>
<gene>
    <name evidence="13" type="ORF">HaLaN_23709</name>
</gene>
<name>A0A6A0A1X2_HAELA</name>
<evidence type="ECO:0000256" key="3">
    <source>
        <dbReference type="ARBA" id="ARBA00022701"/>
    </source>
</evidence>
<dbReference type="InterPro" id="IPR027417">
    <property type="entry name" value="P-loop_NTPase"/>
</dbReference>
<dbReference type="InterPro" id="IPR026983">
    <property type="entry name" value="DHC"/>
</dbReference>
<dbReference type="PANTHER" id="PTHR22878:SF68">
    <property type="entry name" value="DYNEIN HEAVY CHAIN 6, AXONEMAL-LIKE"/>
    <property type="match status" value="1"/>
</dbReference>
<keyword evidence="2" id="KW-0963">Cytoplasm</keyword>
<keyword evidence="3" id="KW-0493">Microtubule</keyword>
<proteinExistence type="predicted"/>
<keyword evidence="11" id="KW-0966">Cell projection</keyword>
<evidence type="ECO:0000256" key="9">
    <source>
        <dbReference type="ARBA" id="ARBA00023175"/>
    </source>
</evidence>
<feature type="non-terminal residue" evidence="13">
    <location>
        <position position="1"/>
    </location>
</feature>
<feature type="non-terminal residue" evidence="13">
    <location>
        <position position="286"/>
    </location>
</feature>
<evidence type="ECO:0000259" key="12">
    <source>
        <dbReference type="Pfam" id="PF12780"/>
    </source>
</evidence>
<dbReference type="Pfam" id="PF12780">
    <property type="entry name" value="AAA_8"/>
    <property type="match status" value="1"/>
</dbReference>
<dbReference type="GO" id="GO:0005874">
    <property type="term" value="C:microtubule"/>
    <property type="evidence" value="ECO:0007669"/>
    <property type="project" value="UniProtKB-KW"/>
</dbReference>
<dbReference type="GO" id="GO:0045505">
    <property type="term" value="F:dynein intermediate chain binding"/>
    <property type="evidence" value="ECO:0007669"/>
    <property type="project" value="InterPro"/>
</dbReference>
<evidence type="ECO:0000313" key="14">
    <source>
        <dbReference type="Proteomes" id="UP000485058"/>
    </source>
</evidence>
<evidence type="ECO:0000256" key="5">
    <source>
        <dbReference type="ARBA" id="ARBA00022840"/>
    </source>
</evidence>
<keyword evidence="14" id="KW-1185">Reference proteome</keyword>
<keyword evidence="4" id="KW-0547">Nucleotide-binding</keyword>
<dbReference type="GO" id="GO:0030286">
    <property type="term" value="C:dynein complex"/>
    <property type="evidence" value="ECO:0007669"/>
    <property type="project" value="UniProtKB-KW"/>
</dbReference>
<keyword evidence="9" id="KW-0505">Motor protein</keyword>
<dbReference type="Proteomes" id="UP000485058">
    <property type="component" value="Unassembled WGS sequence"/>
</dbReference>
<evidence type="ECO:0000256" key="6">
    <source>
        <dbReference type="ARBA" id="ARBA00023017"/>
    </source>
</evidence>
<keyword evidence="7" id="KW-0175">Coiled coil</keyword>
<keyword evidence="6" id="KW-0243">Dynein</keyword>
<evidence type="ECO:0000256" key="8">
    <source>
        <dbReference type="ARBA" id="ARBA00023069"/>
    </source>
</evidence>
<reference evidence="13 14" key="1">
    <citation type="submission" date="2020-02" db="EMBL/GenBank/DDBJ databases">
        <title>Draft genome sequence of Haematococcus lacustris strain NIES-144.</title>
        <authorList>
            <person name="Morimoto D."/>
            <person name="Nakagawa S."/>
            <person name="Yoshida T."/>
            <person name="Sawayama S."/>
        </authorList>
    </citation>
    <scope>NUCLEOTIDE SEQUENCE [LARGE SCALE GENOMIC DNA]</scope>
    <source>
        <strain evidence="13 14">NIES-144</strain>
    </source>
</reference>
<evidence type="ECO:0000256" key="10">
    <source>
        <dbReference type="ARBA" id="ARBA00023212"/>
    </source>
</evidence>
<organism evidence="13 14">
    <name type="scientific">Haematococcus lacustris</name>
    <name type="common">Green alga</name>
    <name type="synonym">Haematococcus pluvialis</name>
    <dbReference type="NCBI Taxonomy" id="44745"/>
    <lineage>
        <taxon>Eukaryota</taxon>
        <taxon>Viridiplantae</taxon>
        <taxon>Chlorophyta</taxon>
        <taxon>core chlorophytes</taxon>
        <taxon>Chlorophyceae</taxon>
        <taxon>CS clade</taxon>
        <taxon>Chlamydomonadales</taxon>
        <taxon>Haematococcaceae</taxon>
        <taxon>Haematococcus</taxon>
    </lineage>
</organism>
<dbReference type="Gene3D" id="3.40.50.300">
    <property type="entry name" value="P-loop containing nucleotide triphosphate hydrolases"/>
    <property type="match status" value="2"/>
</dbReference>
<evidence type="ECO:0000256" key="2">
    <source>
        <dbReference type="ARBA" id="ARBA00022490"/>
    </source>
</evidence>
<protein>
    <recommendedName>
        <fullName evidence="12">Dynein heavy chain AAA module D4 domain-containing protein</fullName>
    </recommendedName>
</protein>
<keyword evidence="5" id="KW-0067">ATP-binding</keyword>
<dbReference type="PANTHER" id="PTHR22878">
    <property type="entry name" value="DYNEIN HEAVY CHAIN 6, AXONEMAL-LIKE-RELATED"/>
    <property type="match status" value="1"/>
</dbReference>
<feature type="domain" description="Dynein heavy chain AAA module D4" evidence="12">
    <location>
        <begin position="133"/>
        <end position="286"/>
    </location>
</feature>
<evidence type="ECO:0000256" key="4">
    <source>
        <dbReference type="ARBA" id="ARBA00022741"/>
    </source>
</evidence>
<dbReference type="EMBL" id="BLLF01002894">
    <property type="protein sequence ID" value="GFH25704.1"/>
    <property type="molecule type" value="Genomic_DNA"/>
</dbReference>
<dbReference type="GO" id="GO:0051959">
    <property type="term" value="F:dynein light intermediate chain binding"/>
    <property type="evidence" value="ECO:0007669"/>
    <property type="project" value="InterPro"/>
</dbReference>
<evidence type="ECO:0000313" key="13">
    <source>
        <dbReference type="EMBL" id="GFH25704.1"/>
    </source>
</evidence>
<evidence type="ECO:0000256" key="1">
    <source>
        <dbReference type="ARBA" id="ARBA00004430"/>
    </source>
</evidence>
<evidence type="ECO:0000256" key="11">
    <source>
        <dbReference type="ARBA" id="ARBA00023273"/>
    </source>
</evidence>
<sequence>VFAPLPGSGLSPGDISVLRSMLFCDFMTQGADNQKYDEVTDLPKLMTTIEEYLGDYNAQSKNRMDLVLFLYAAEHICRISRIIKQPYGNALLVGVGGSGRQSLTRIATFMAEYTAFSIEIAKNYGANEWREDLKKPYGNALLVGVGGSGRQSLTRIATFMAEYTAFSIEIAKNYGANEWREDLKKVLKQAGGQAIPTVFLFSDSQIKEESFLEDINNILNTGEVPNLFPKDELMSIMEAVTMRAKKAGKPLTPQGLYSFFVEQCRQNLHVVLCMSPVGNTFRERLR</sequence>
<dbReference type="AlphaFoldDB" id="A0A6A0A1X2"/>
<keyword evidence="10" id="KW-0206">Cytoskeleton</keyword>
<accession>A0A6A0A1X2</accession>
<comment type="caution">
    <text evidence="13">The sequence shown here is derived from an EMBL/GenBank/DDBJ whole genome shotgun (WGS) entry which is preliminary data.</text>
</comment>
<dbReference type="GO" id="GO:0005524">
    <property type="term" value="F:ATP binding"/>
    <property type="evidence" value="ECO:0007669"/>
    <property type="project" value="UniProtKB-KW"/>
</dbReference>
<comment type="subcellular location">
    <subcellularLocation>
        <location evidence="1">Cytoplasm</location>
        <location evidence="1">Cytoskeleton</location>
        <location evidence="1">Cilium axoneme</location>
    </subcellularLocation>
</comment>
<dbReference type="InterPro" id="IPR024317">
    <property type="entry name" value="Dynein_heavy_chain_D4_dom"/>
</dbReference>